<proteinExistence type="predicted"/>
<dbReference type="AlphaFoldDB" id="A0A8E2ALJ3"/>
<accession>A0A8E2ALJ3</accession>
<protein>
    <submittedName>
        <fullName evidence="1">Uncharacterized protein</fullName>
    </submittedName>
</protein>
<dbReference type="Proteomes" id="UP000250043">
    <property type="component" value="Unassembled WGS sequence"/>
</dbReference>
<name>A0A8E2ALJ3_9APHY</name>
<keyword evidence="2" id="KW-1185">Reference proteome</keyword>
<reference evidence="1 2" key="1">
    <citation type="submission" date="2016-07" db="EMBL/GenBank/DDBJ databases">
        <title>Draft genome of the white-rot fungus Obba rivulosa 3A-2.</title>
        <authorList>
            <consortium name="DOE Joint Genome Institute"/>
            <person name="Miettinen O."/>
            <person name="Riley R."/>
            <person name="Acob R."/>
            <person name="Barry K."/>
            <person name="Cullen D."/>
            <person name="De Vries R."/>
            <person name="Hainaut M."/>
            <person name="Hatakka A."/>
            <person name="Henrissat B."/>
            <person name="Hilden K."/>
            <person name="Kuo R."/>
            <person name="Labutti K."/>
            <person name="Lipzen A."/>
            <person name="Makela M.R."/>
            <person name="Sandor L."/>
            <person name="Spatafora J.W."/>
            <person name="Grigoriev I.V."/>
            <person name="Hibbett D.S."/>
        </authorList>
    </citation>
    <scope>NUCLEOTIDE SEQUENCE [LARGE SCALE GENOMIC DNA]</scope>
    <source>
        <strain evidence="1 2">3A-2</strain>
    </source>
</reference>
<evidence type="ECO:0000313" key="2">
    <source>
        <dbReference type="Proteomes" id="UP000250043"/>
    </source>
</evidence>
<gene>
    <name evidence="1" type="ORF">OBBRIDRAFT_837936</name>
</gene>
<dbReference type="OrthoDB" id="10039566at2759"/>
<evidence type="ECO:0000313" key="1">
    <source>
        <dbReference type="EMBL" id="OCH86736.1"/>
    </source>
</evidence>
<dbReference type="EMBL" id="KV722514">
    <property type="protein sequence ID" value="OCH86736.1"/>
    <property type="molecule type" value="Genomic_DNA"/>
</dbReference>
<organism evidence="1 2">
    <name type="scientific">Obba rivulosa</name>
    <dbReference type="NCBI Taxonomy" id="1052685"/>
    <lineage>
        <taxon>Eukaryota</taxon>
        <taxon>Fungi</taxon>
        <taxon>Dikarya</taxon>
        <taxon>Basidiomycota</taxon>
        <taxon>Agaricomycotina</taxon>
        <taxon>Agaricomycetes</taxon>
        <taxon>Polyporales</taxon>
        <taxon>Gelatoporiaceae</taxon>
        <taxon>Obba</taxon>
    </lineage>
</organism>
<sequence length="234" mass="25350">MIVQSNLQDSFPTLPSLPIPGKDETLPELSKLVTLRLSGFTSRSNQLLIDANATLNPIPPEFSFAAPILPFTVSLVPMRNGADTLHPVVSVCTQPFTLTHPNKLPSPSTVRSYSSRKTYPVRSAFLRNYVSAIDSNIVLSSPMFPNLTIDATFPAPHPKSQILRNLTIKDMKIKPTGSTMTPSGTILAQIVLPKGIEVGLDVVRVFPDVHVYDGEVPGPDDPFSVSAKIVDVPL</sequence>